<dbReference type="GO" id="GO:0003677">
    <property type="term" value="F:DNA binding"/>
    <property type="evidence" value="ECO:0007669"/>
    <property type="project" value="InterPro"/>
</dbReference>
<evidence type="ECO:0000256" key="1">
    <source>
        <dbReference type="ARBA" id="ARBA00023242"/>
    </source>
</evidence>
<feature type="compositionally biased region" description="Low complexity" evidence="2">
    <location>
        <begin position="145"/>
        <end position="159"/>
    </location>
</feature>
<feature type="compositionally biased region" description="Low complexity" evidence="2">
    <location>
        <begin position="417"/>
        <end position="449"/>
    </location>
</feature>
<reference evidence="4 5" key="1">
    <citation type="journal article" date="2016" name="Genome Biol. Evol.">
        <title>Divergent and convergent evolution of fungal pathogenicity.</title>
        <authorList>
            <person name="Shang Y."/>
            <person name="Xiao G."/>
            <person name="Zheng P."/>
            <person name="Cen K."/>
            <person name="Zhan S."/>
            <person name="Wang C."/>
        </authorList>
    </citation>
    <scope>NUCLEOTIDE SEQUENCE [LARGE SCALE GENOMIC DNA]</scope>
    <source>
        <strain evidence="4 5">RCEF 264</strain>
    </source>
</reference>
<keyword evidence="5" id="KW-1185">Reference proteome</keyword>
<evidence type="ECO:0000313" key="5">
    <source>
        <dbReference type="Proteomes" id="UP000076874"/>
    </source>
</evidence>
<name>A0A167NBA0_9HYPO</name>
<dbReference type="InterPro" id="IPR053181">
    <property type="entry name" value="EcdB-like_regulator"/>
</dbReference>
<feature type="region of interest" description="Disordered" evidence="2">
    <location>
        <begin position="36"/>
        <end position="56"/>
    </location>
</feature>
<feature type="compositionally biased region" description="Low complexity" evidence="2">
    <location>
        <begin position="897"/>
        <end position="914"/>
    </location>
</feature>
<feature type="region of interest" description="Disordered" evidence="2">
    <location>
        <begin position="611"/>
        <end position="642"/>
    </location>
</feature>
<feature type="compositionally biased region" description="Low complexity" evidence="2">
    <location>
        <begin position="235"/>
        <end position="252"/>
    </location>
</feature>
<organism evidence="4 5">
    <name type="scientific">Niveomyces insectorum RCEF 264</name>
    <dbReference type="NCBI Taxonomy" id="1081102"/>
    <lineage>
        <taxon>Eukaryota</taxon>
        <taxon>Fungi</taxon>
        <taxon>Dikarya</taxon>
        <taxon>Ascomycota</taxon>
        <taxon>Pezizomycotina</taxon>
        <taxon>Sordariomycetes</taxon>
        <taxon>Hypocreomycetidae</taxon>
        <taxon>Hypocreales</taxon>
        <taxon>Cordycipitaceae</taxon>
        <taxon>Niveomyces</taxon>
    </lineage>
</organism>
<dbReference type="Pfam" id="PF04082">
    <property type="entry name" value="Fungal_trans"/>
    <property type="match status" value="1"/>
</dbReference>
<evidence type="ECO:0000259" key="3">
    <source>
        <dbReference type="Pfam" id="PF04082"/>
    </source>
</evidence>
<dbReference type="GO" id="GO:0008270">
    <property type="term" value="F:zinc ion binding"/>
    <property type="evidence" value="ECO:0007669"/>
    <property type="project" value="InterPro"/>
</dbReference>
<dbReference type="InterPro" id="IPR007219">
    <property type="entry name" value="XnlR_reg_dom"/>
</dbReference>
<evidence type="ECO:0000256" key="2">
    <source>
        <dbReference type="SAM" id="MobiDB-lite"/>
    </source>
</evidence>
<dbReference type="EMBL" id="AZHD01000020">
    <property type="protein sequence ID" value="OAA55349.1"/>
    <property type="molecule type" value="Genomic_DNA"/>
</dbReference>
<feature type="compositionally biased region" description="Low complexity" evidence="2">
    <location>
        <begin position="747"/>
        <end position="762"/>
    </location>
</feature>
<feature type="compositionally biased region" description="Low complexity" evidence="2">
    <location>
        <begin position="611"/>
        <end position="628"/>
    </location>
</feature>
<sequence>MLHIVELPSSPSNEALVERLGRIEALLEEQNQRLHNIFPGSSSDPGSVEDESSSHALRFSPTVTATATATAMTDAGAKYGSSAGFASAFQHHHSASVHTTATAPFHPVPTGTSASPTSSLAAIPVPTPVDAANVLHPLLGHDSTSPHLQQQQQQQQQQPLAPPPPPPLPQQAPSSSSLSPHPRLSPLPFHPASNTSATSSPYLSVAALAPRPTRPAHLILGRAPSVAGSDTSSSQQQQQQPQYHYHYHQQQQQHHHQQQLHLQDEQEQFLIPYAHSTATNTLLSAGAGNNNNNNKPLTPPPRAPHPDRFSYPRTYFADVEEARPLPPPLALVYSAGSRSPHVPWPPPVLTSSHPAALDGLANTYFACVHPGAPLFTPAEFYRWSARLYKAGPDDSIETALCLIVWALGSLAAAAPSAGSRDSGSRGGTSPTVAAAAASDSSATPATPAPQGERDRMALALFQPALRIVVHHAVWAFGPARLATSQALLLAAAYFAHTGRPLHNARMVHLAGRNLMRLFDEQKRDGLEPELDEKLLRVYWVCFLWECDRAAELDVPRSGVEPLADQMPLPSSVDPDDGDAMICFVAETAVRRLLNRIHSLLYATTMTPMTTTTTSASASSATGSESTPTDSAGPGHKRKRAETESFAVPGAGIFYDDSGSGGNATAYINATTGGRDAPANLNKMLSISLELNRQLEAWYHAIPDYLRPPLDDENSDSAGATGDEAMKNLGGGGGPASSSGSGSGSGSGTSTTANTPRRPTNPAVQERVKILRVHYYTARHLIHRPFVLHVAWQEQQRQHRLWEGSEIPPAGYAAPPPAAVLDRCVTCVDSCAAYLNHVLPLLGRRSPYLWSFAQGSLACLLVLLLAEVCPAIRDAVAAAAPAPVPVIAVVPTTLATTTTTTAPIPRSSSSPSLPAQNSGRRSRGGAAGDPRRRRGGAKTVTAAAAATTEASAAAAAAAAIMTTTTTTTTTTAMPKTTHDLGWLRDRVASQLRRWAVPGSSLEAELRIVESLPVSSGGRWVEARG</sequence>
<feature type="region of interest" description="Disordered" evidence="2">
    <location>
        <begin position="224"/>
        <end position="262"/>
    </location>
</feature>
<gene>
    <name evidence="4" type="ORF">SPI_08444</name>
</gene>
<dbReference type="OrthoDB" id="4685598at2759"/>
<feature type="region of interest" description="Disordered" evidence="2">
    <location>
        <begin position="709"/>
        <end position="763"/>
    </location>
</feature>
<proteinExistence type="predicted"/>
<feature type="domain" description="Xylanolytic transcriptional activator regulatory" evidence="3">
    <location>
        <begin position="362"/>
        <end position="546"/>
    </location>
</feature>
<feature type="region of interest" description="Disordered" evidence="2">
    <location>
        <begin position="282"/>
        <end position="308"/>
    </location>
</feature>
<feature type="region of interest" description="Disordered" evidence="2">
    <location>
        <begin position="101"/>
        <end position="124"/>
    </location>
</feature>
<feature type="compositionally biased region" description="Low complexity" evidence="2">
    <location>
        <begin position="171"/>
        <end position="182"/>
    </location>
</feature>
<protein>
    <submittedName>
        <fullName evidence="4">C6 zinc finger domain containing protein</fullName>
    </submittedName>
</protein>
<dbReference type="CDD" id="cd12148">
    <property type="entry name" value="fungal_TF_MHR"/>
    <property type="match status" value="1"/>
</dbReference>
<keyword evidence="1" id="KW-0539">Nucleus</keyword>
<dbReference type="GO" id="GO:0006351">
    <property type="term" value="P:DNA-templated transcription"/>
    <property type="evidence" value="ECO:0007669"/>
    <property type="project" value="InterPro"/>
</dbReference>
<evidence type="ECO:0000313" key="4">
    <source>
        <dbReference type="EMBL" id="OAA55349.1"/>
    </source>
</evidence>
<feature type="region of interest" description="Disordered" evidence="2">
    <location>
        <begin position="897"/>
        <end position="941"/>
    </location>
</feature>
<dbReference type="AlphaFoldDB" id="A0A167NBA0"/>
<dbReference type="Proteomes" id="UP000076874">
    <property type="component" value="Unassembled WGS sequence"/>
</dbReference>
<feature type="compositionally biased region" description="Polar residues" evidence="2">
    <location>
        <begin position="110"/>
        <end position="120"/>
    </location>
</feature>
<feature type="region of interest" description="Disordered" evidence="2">
    <location>
        <begin position="417"/>
        <end position="450"/>
    </location>
</feature>
<feature type="compositionally biased region" description="Pro residues" evidence="2">
    <location>
        <begin position="160"/>
        <end position="170"/>
    </location>
</feature>
<comment type="caution">
    <text evidence="4">The sequence shown here is derived from an EMBL/GenBank/DDBJ whole genome shotgun (WGS) entry which is preliminary data.</text>
</comment>
<dbReference type="PANTHER" id="PTHR47785">
    <property type="entry name" value="ZN(II)2CYS6 TRANSCRIPTION FACTOR (EUROFUNG)-RELATED-RELATED"/>
    <property type="match status" value="1"/>
</dbReference>
<feature type="compositionally biased region" description="Gly residues" evidence="2">
    <location>
        <begin position="728"/>
        <end position="746"/>
    </location>
</feature>
<accession>A0A167NBA0</accession>
<feature type="region of interest" description="Disordered" evidence="2">
    <location>
        <begin position="137"/>
        <end position="198"/>
    </location>
</feature>